<dbReference type="AlphaFoldDB" id="A0A164PWJ4"/>
<protein>
    <submittedName>
        <fullName evidence="2">Uncharacterized protein</fullName>
    </submittedName>
</protein>
<keyword evidence="3" id="KW-1185">Reference proteome</keyword>
<dbReference type="STRING" id="455432.AWN90_00115"/>
<gene>
    <name evidence="2" type="ORF">AWN90_00115</name>
</gene>
<dbReference type="OrthoDB" id="3689685at2"/>
<evidence type="ECO:0000313" key="2">
    <source>
        <dbReference type="EMBL" id="KZM76171.1"/>
    </source>
</evidence>
<name>A0A164PWJ4_9NOCA</name>
<feature type="region of interest" description="Disordered" evidence="1">
    <location>
        <begin position="131"/>
        <end position="153"/>
    </location>
</feature>
<accession>A0A164PWJ4</accession>
<dbReference type="Proteomes" id="UP000076512">
    <property type="component" value="Unassembled WGS sequence"/>
</dbReference>
<evidence type="ECO:0000313" key="3">
    <source>
        <dbReference type="Proteomes" id="UP000076512"/>
    </source>
</evidence>
<dbReference type="RefSeq" id="WP_067576566.1">
    <property type="nucleotide sequence ID" value="NZ_JABMCZ010000003.1"/>
</dbReference>
<evidence type="ECO:0000256" key="1">
    <source>
        <dbReference type="SAM" id="MobiDB-lite"/>
    </source>
</evidence>
<reference evidence="2 3" key="1">
    <citation type="submission" date="2016-04" db="EMBL/GenBank/DDBJ databases">
        <authorList>
            <person name="Evans L.H."/>
            <person name="Alamgir A."/>
            <person name="Owens N."/>
            <person name="Weber N.D."/>
            <person name="Virtaneva K."/>
            <person name="Barbian K."/>
            <person name="Babar A."/>
            <person name="Rosenke K."/>
        </authorList>
    </citation>
    <scope>NUCLEOTIDE SEQUENCE [LARGE SCALE GENOMIC DNA]</scope>
    <source>
        <strain evidence="2 3">IFM 0406</strain>
    </source>
</reference>
<proteinExistence type="predicted"/>
<dbReference type="EMBL" id="LWGR01000001">
    <property type="protein sequence ID" value="KZM76171.1"/>
    <property type="molecule type" value="Genomic_DNA"/>
</dbReference>
<sequence>MAIKKGQRFPIPFDIAFPQGAALIGEIEKVMKFNERRRQYTDEQDTDEETRLPKWKARLMDLSEGIRGTDSGIDLVFLAPVQPVPQGQEVLPGVRPVVLENLMVQPRATLAGQFPKLIYSYFATGIAGDTSGAKQAPANPGASRPARGDEKVA</sequence>
<organism evidence="2 3">
    <name type="scientific">Nocardia terpenica</name>
    <dbReference type="NCBI Taxonomy" id="455432"/>
    <lineage>
        <taxon>Bacteria</taxon>
        <taxon>Bacillati</taxon>
        <taxon>Actinomycetota</taxon>
        <taxon>Actinomycetes</taxon>
        <taxon>Mycobacteriales</taxon>
        <taxon>Nocardiaceae</taxon>
        <taxon>Nocardia</taxon>
    </lineage>
</organism>
<comment type="caution">
    <text evidence="2">The sequence shown here is derived from an EMBL/GenBank/DDBJ whole genome shotgun (WGS) entry which is preliminary data.</text>
</comment>